<name>A0AAV5VP11_9BILA</name>
<accession>A0AAV5VP11</accession>
<dbReference type="AlphaFoldDB" id="A0AAV5VP11"/>
<organism evidence="1 2">
    <name type="scientific">Pristionchus fissidentatus</name>
    <dbReference type="NCBI Taxonomy" id="1538716"/>
    <lineage>
        <taxon>Eukaryota</taxon>
        <taxon>Metazoa</taxon>
        <taxon>Ecdysozoa</taxon>
        <taxon>Nematoda</taxon>
        <taxon>Chromadorea</taxon>
        <taxon>Rhabditida</taxon>
        <taxon>Rhabditina</taxon>
        <taxon>Diplogasteromorpha</taxon>
        <taxon>Diplogasteroidea</taxon>
        <taxon>Neodiplogasteridae</taxon>
        <taxon>Pristionchus</taxon>
    </lineage>
</organism>
<gene>
    <name evidence="1" type="ORF">PFISCL1PPCAC_11380</name>
</gene>
<reference evidence="1" key="1">
    <citation type="submission" date="2023-10" db="EMBL/GenBank/DDBJ databases">
        <title>Genome assembly of Pristionchus species.</title>
        <authorList>
            <person name="Yoshida K."/>
            <person name="Sommer R.J."/>
        </authorList>
    </citation>
    <scope>NUCLEOTIDE SEQUENCE</scope>
    <source>
        <strain evidence="1">RS5133</strain>
    </source>
</reference>
<proteinExistence type="predicted"/>
<protein>
    <submittedName>
        <fullName evidence="1">Uncharacterized protein</fullName>
    </submittedName>
</protein>
<feature type="non-terminal residue" evidence="1">
    <location>
        <position position="1"/>
    </location>
</feature>
<keyword evidence="2" id="KW-1185">Reference proteome</keyword>
<evidence type="ECO:0000313" key="1">
    <source>
        <dbReference type="EMBL" id="GMT20083.1"/>
    </source>
</evidence>
<dbReference type="Proteomes" id="UP001432322">
    <property type="component" value="Unassembled WGS sequence"/>
</dbReference>
<sequence length="381" mass="43630">GADESSKTEKKKKKKNDEFNIVIPVETREITVPTEIADIHNGFDIFLRKEGDGFKIKKSAIFNPSHPWEKLFHSKFPRRLPYGMSRPPDCDAPPSRYDIDSLIRIPNENTVHSTVTLKQVVAFRTKTAQKAIESLKKKDQRGMETVLAKMATLSTSNELMIYRYTGVLKNKMYILEAIHFELFMPDRFDLRFIALPFSSLPLSTLEGEYFKVSVVRLFSSNSFLISLGMTDYPVVWMVERAEKMYFDPVEHDGLAYIVNHSTKNDGEIGVTSVADREFLMPASLFSSDELRVVDSIVTVSEHILPTRKLDTTSAHLYPVKSPMRFEFDKLNERGEKPVRNPKKPSFYVQRVRDVRTSSLREGKVMCAVRALSEEDADNIDD</sequence>
<dbReference type="EMBL" id="BTSY01000003">
    <property type="protein sequence ID" value="GMT20083.1"/>
    <property type="molecule type" value="Genomic_DNA"/>
</dbReference>
<evidence type="ECO:0000313" key="2">
    <source>
        <dbReference type="Proteomes" id="UP001432322"/>
    </source>
</evidence>
<comment type="caution">
    <text evidence="1">The sequence shown here is derived from an EMBL/GenBank/DDBJ whole genome shotgun (WGS) entry which is preliminary data.</text>
</comment>
<feature type="non-terminal residue" evidence="1">
    <location>
        <position position="381"/>
    </location>
</feature>